<dbReference type="Gene3D" id="3.10.20.10">
    <property type="match status" value="1"/>
</dbReference>
<feature type="compositionally biased region" description="Low complexity" evidence="3">
    <location>
        <begin position="1"/>
        <end position="15"/>
    </location>
</feature>
<dbReference type="GO" id="GO:0006777">
    <property type="term" value="P:Mo-molybdopterin cofactor biosynthetic process"/>
    <property type="evidence" value="ECO:0007669"/>
    <property type="project" value="UniProtKB-KW"/>
</dbReference>
<proteinExistence type="predicted"/>
<dbReference type="RefSeq" id="WP_209590586.1">
    <property type="nucleotide sequence ID" value="NZ_JAGGMV010000001.1"/>
</dbReference>
<evidence type="ECO:0000256" key="1">
    <source>
        <dbReference type="ARBA" id="ARBA00022490"/>
    </source>
</evidence>
<comment type="caution">
    <text evidence="4">The sequence shown here is derived from an EMBL/GenBank/DDBJ whole genome shotgun (WGS) entry which is preliminary data.</text>
</comment>
<dbReference type="SUPFAM" id="SSF53927">
    <property type="entry name" value="Cytidine deaminase-like"/>
    <property type="match status" value="1"/>
</dbReference>
<feature type="region of interest" description="Disordered" evidence="3">
    <location>
        <begin position="1"/>
        <end position="23"/>
    </location>
</feature>
<keyword evidence="1" id="KW-0963">Cytoplasm</keyword>
<evidence type="ECO:0000313" key="4">
    <source>
        <dbReference type="EMBL" id="MBP2201123.1"/>
    </source>
</evidence>
<dbReference type="PANTHER" id="PTHR30592:SF1">
    <property type="entry name" value="SULFUR CARRIER PROTEIN FDHD"/>
    <property type="match status" value="1"/>
</dbReference>
<dbReference type="GO" id="GO:0016783">
    <property type="term" value="F:sulfurtransferase activity"/>
    <property type="evidence" value="ECO:0007669"/>
    <property type="project" value="InterPro"/>
</dbReference>
<dbReference type="NCBIfam" id="TIGR00129">
    <property type="entry name" value="fdhD_narQ"/>
    <property type="match status" value="1"/>
</dbReference>
<dbReference type="PIRSF" id="PIRSF015626">
    <property type="entry name" value="FdhD"/>
    <property type="match status" value="1"/>
</dbReference>
<evidence type="ECO:0000313" key="5">
    <source>
        <dbReference type="Proteomes" id="UP000740329"/>
    </source>
</evidence>
<sequence>MENTNSKGSNSNENNKNIHKTNKISRMDRYNTLDEDIKDTVTLRDAYSWDEEKGLINKSDIVVVEQICEFYKNDEYRGKVLASPNGLKELLVGHIISEGNFKKDEKIKEIKIIEENDEVEGLKDRKIIKLKLYTENNDLNKIKTENNLNLKLSTIKKIMVQMPTMSNIWELTGGVHWAGLFDMDGNKLTYYEDIGRHNAIDKVIGYAKINGLDIANCIIVSSGRQPTAMVKKAVNAGCKVIITKSPSTNHGIDLANKEKIVLLGFARINRFMIYSGLDYINFEE</sequence>
<protein>
    <submittedName>
        <fullName evidence="4">FdhD protein</fullName>
    </submittedName>
</protein>
<evidence type="ECO:0000256" key="2">
    <source>
        <dbReference type="ARBA" id="ARBA00023150"/>
    </source>
</evidence>
<evidence type="ECO:0000256" key="3">
    <source>
        <dbReference type="SAM" id="MobiDB-lite"/>
    </source>
</evidence>
<reference evidence="4" key="1">
    <citation type="submission" date="2021-03" db="EMBL/GenBank/DDBJ databases">
        <title>Genomic Encyclopedia of Type Strains, Phase IV (KMG-V): Genome sequencing to study the core and pangenomes of soil and plant-associated prokaryotes.</title>
        <authorList>
            <person name="Whitman W."/>
        </authorList>
    </citation>
    <scope>NUCLEOTIDE SEQUENCE</scope>
    <source>
        <strain evidence="4">C4</strain>
    </source>
</reference>
<dbReference type="Proteomes" id="UP000740329">
    <property type="component" value="Unassembled WGS sequence"/>
</dbReference>
<dbReference type="AlphaFoldDB" id="A0A8J7S493"/>
<dbReference type="Gene3D" id="3.40.140.10">
    <property type="entry name" value="Cytidine Deaminase, domain 2"/>
    <property type="match status" value="1"/>
</dbReference>
<gene>
    <name evidence="4" type="ORF">J3E07_000521</name>
</gene>
<dbReference type="InterPro" id="IPR003786">
    <property type="entry name" value="FdhD"/>
</dbReference>
<organism evidence="4 5">
    <name type="scientific">Methanococcus voltae</name>
    <dbReference type="NCBI Taxonomy" id="2188"/>
    <lineage>
        <taxon>Archaea</taxon>
        <taxon>Methanobacteriati</taxon>
        <taxon>Methanobacteriota</taxon>
        <taxon>Methanomada group</taxon>
        <taxon>Methanococci</taxon>
        <taxon>Methanococcales</taxon>
        <taxon>Methanococcaceae</taxon>
        <taxon>Methanococcus</taxon>
    </lineage>
</organism>
<dbReference type="InterPro" id="IPR016193">
    <property type="entry name" value="Cytidine_deaminase-like"/>
</dbReference>
<dbReference type="EMBL" id="JAGGMV010000001">
    <property type="protein sequence ID" value="MBP2201123.1"/>
    <property type="molecule type" value="Genomic_DNA"/>
</dbReference>
<accession>A0A8J7S493</accession>
<dbReference type="PANTHER" id="PTHR30592">
    <property type="entry name" value="FORMATE DEHYDROGENASE"/>
    <property type="match status" value="1"/>
</dbReference>
<keyword evidence="2" id="KW-0501">Molybdenum cofactor biosynthesis</keyword>
<dbReference type="Pfam" id="PF02634">
    <property type="entry name" value="FdhD-NarQ"/>
    <property type="match status" value="1"/>
</dbReference>
<name>A0A8J7S493_METVO</name>